<reference evidence="3" key="2">
    <citation type="journal article" date="2024" name="Plant">
        <title>Genomic evolution and insights into agronomic trait innovations of Sesamum species.</title>
        <authorList>
            <person name="Miao H."/>
            <person name="Wang L."/>
            <person name="Qu L."/>
            <person name="Liu H."/>
            <person name="Sun Y."/>
            <person name="Le M."/>
            <person name="Wang Q."/>
            <person name="Wei S."/>
            <person name="Zheng Y."/>
            <person name="Lin W."/>
            <person name="Duan Y."/>
            <person name="Cao H."/>
            <person name="Xiong S."/>
            <person name="Wang X."/>
            <person name="Wei L."/>
            <person name="Li C."/>
            <person name="Ma Q."/>
            <person name="Ju M."/>
            <person name="Zhao R."/>
            <person name="Li G."/>
            <person name="Mu C."/>
            <person name="Tian Q."/>
            <person name="Mei H."/>
            <person name="Zhang T."/>
            <person name="Gao T."/>
            <person name="Zhang H."/>
        </authorList>
    </citation>
    <scope>NUCLEOTIDE SEQUENCE</scope>
    <source>
        <strain evidence="3">3651</strain>
    </source>
</reference>
<evidence type="ECO:0000259" key="2">
    <source>
        <dbReference type="Pfam" id="PF13456"/>
    </source>
</evidence>
<evidence type="ECO:0000256" key="1">
    <source>
        <dbReference type="SAM" id="MobiDB-lite"/>
    </source>
</evidence>
<dbReference type="SUPFAM" id="SSF53098">
    <property type="entry name" value="Ribonuclease H-like"/>
    <property type="match status" value="1"/>
</dbReference>
<reference evidence="3" key="1">
    <citation type="submission" date="2020-06" db="EMBL/GenBank/DDBJ databases">
        <authorList>
            <person name="Li T."/>
            <person name="Hu X."/>
            <person name="Zhang T."/>
            <person name="Song X."/>
            <person name="Zhang H."/>
            <person name="Dai N."/>
            <person name="Sheng W."/>
            <person name="Hou X."/>
            <person name="Wei L."/>
        </authorList>
    </citation>
    <scope>NUCLEOTIDE SEQUENCE</scope>
    <source>
        <strain evidence="3">3651</strain>
        <tissue evidence="3">Leaf</tissue>
    </source>
</reference>
<dbReference type="PANTHER" id="PTHR47074">
    <property type="entry name" value="BNAC02G40300D PROTEIN"/>
    <property type="match status" value="1"/>
</dbReference>
<dbReference type="InterPro" id="IPR036397">
    <property type="entry name" value="RNaseH_sf"/>
</dbReference>
<dbReference type="Proteomes" id="UP001293254">
    <property type="component" value="Unassembled WGS sequence"/>
</dbReference>
<dbReference type="AlphaFoldDB" id="A0AAE2CKC3"/>
<name>A0AAE2CKC3_9LAMI</name>
<keyword evidence="4" id="KW-1185">Reference proteome</keyword>
<dbReference type="CDD" id="cd06222">
    <property type="entry name" value="RNase_H_like"/>
    <property type="match status" value="1"/>
</dbReference>
<accession>A0AAE2CKC3</accession>
<feature type="region of interest" description="Disordered" evidence="1">
    <location>
        <begin position="1"/>
        <end position="37"/>
    </location>
</feature>
<feature type="compositionally biased region" description="Polar residues" evidence="1">
    <location>
        <begin position="1"/>
        <end position="24"/>
    </location>
</feature>
<dbReference type="PANTHER" id="PTHR47074:SF11">
    <property type="entry name" value="REVERSE TRANSCRIPTASE-LIKE PROTEIN"/>
    <property type="match status" value="1"/>
</dbReference>
<gene>
    <name evidence="3" type="ORF">Salat_1708800</name>
</gene>
<dbReference type="EMBL" id="JACGWO010000006">
    <property type="protein sequence ID" value="KAK4425149.1"/>
    <property type="molecule type" value="Genomic_DNA"/>
</dbReference>
<dbReference type="InterPro" id="IPR044730">
    <property type="entry name" value="RNase_H-like_dom_plant"/>
</dbReference>
<sequence length="163" mass="17667">MTWSPQIFSSLPNSRSVPIDSSPTKRPPAPTDLDAPQSGMCSTQLRGRRFPDISSSGAGVIVRDSNGTCLAWRMRHFPLAIDPALAEARAALESLCLASARGWRNIIIESDCKLVISRLLSPAEDFSTLGPILCDARRLMGGFDSCSTMFIPRLAKWGCPLSC</sequence>
<evidence type="ECO:0000313" key="4">
    <source>
        <dbReference type="Proteomes" id="UP001293254"/>
    </source>
</evidence>
<dbReference type="Gene3D" id="3.30.420.10">
    <property type="entry name" value="Ribonuclease H-like superfamily/Ribonuclease H"/>
    <property type="match status" value="1"/>
</dbReference>
<organism evidence="3 4">
    <name type="scientific">Sesamum alatum</name>
    <dbReference type="NCBI Taxonomy" id="300844"/>
    <lineage>
        <taxon>Eukaryota</taxon>
        <taxon>Viridiplantae</taxon>
        <taxon>Streptophyta</taxon>
        <taxon>Embryophyta</taxon>
        <taxon>Tracheophyta</taxon>
        <taxon>Spermatophyta</taxon>
        <taxon>Magnoliopsida</taxon>
        <taxon>eudicotyledons</taxon>
        <taxon>Gunneridae</taxon>
        <taxon>Pentapetalae</taxon>
        <taxon>asterids</taxon>
        <taxon>lamiids</taxon>
        <taxon>Lamiales</taxon>
        <taxon>Pedaliaceae</taxon>
        <taxon>Sesamum</taxon>
    </lineage>
</organism>
<protein>
    <recommendedName>
        <fullName evidence="2">RNase H type-1 domain-containing protein</fullName>
    </recommendedName>
</protein>
<dbReference type="GO" id="GO:0003676">
    <property type="term" value="F:nucleic acid binding"/>
    <property type="evidence" value="ECO:0007669"/>
    <property type="project" value="InterPro"/>
</dbReference>
<dbReference type="InterPro" id="IPR052929">
    <property type="entry name" value="RNase_H-like_EbsB-rel"/>
</dbReference>
<evidence type="ECO:0000313" key="3">
    <source>
        <dbReference type="EMBL" id="KAK4425149.1"/>
    </source>
</evidence>
<comment type="caution">
    <text evidence="3">The sequence shown here is derived from an EMBL/GenBank/DDBJ whole genome shotgun (WGS) entry which is preliminary data.</text>
</comment>
<dbReference type="Pfam" id="PF13456">
    <property type="entry name" value="RVT_3"/>
    <property type="match status" value="1"/>
</dbReference>
<dbReference type="InterPro" id="IPR002156">
    <property type="entry name" value="RNaseH_domain"/>
</dbReference>
<dbReference type="GO" id="GO:0004523">
    <property type="term" value="F:RNA-DNA hybrid ribonuclease activity"/>
    <property type="evidence" value="ECO:0007669"/>
    <property type="project" value="InterPro"/>
</dbReference>
<proteinExistence type="predicted"/>
<feature type="domain" description="RNase H type-1" evidence="2">
    <location>
        <begin position="54"/>
        <end position="153"/>
    </location>
</feature>
<dbReference type="InterPro" id="IPR012337">
    <property type="entry name" value="RNaseH-like_sf"/>
</dbReference>